<sequence length="299" mass="34375">MLQNRIERLEKKHKQQSEQEFLGKFEKVISIIEPLPPNYIHGQNRTEMDRFWQKFLKTHPQATRDKKIRINDLEFDSNNLKIHLSEGIDFSDIAYTNENYTLKGIPESPTETYQKISNNEWHTRELFANAASVGAIVTFNPDKPINLLGIRSKKTFGSPGTVSLPINGYVDPLPKSDNLLIDNLFKEAAEETQLVLPEEISNISFIGPAQMRGKSCDLIWRITPTISYEEWLKRWKKFTPNNEFSGFITCKEHEMARLLSGQIDSSQLQIIGNDNLKEVIKQRGVKINPLIIALSDYIS</sequence>
<reference evidence="1 2" key="1">
    <citation type="journal article" date="2016" name="Nat. Commun.">
        <title>Thousands of microbial genomes shed light on interconnected biogeochemical processes in an aquifer system.</title>
        <authorList>
            <person name="Anantharaman K."/>
            <person name="Brown C.T."/>
            <person name="Hug L.A."/>
            <person name="Sharon I."/>
            <person name="Castelle C.J."/>
            <person name="Probst A.J."/>
            <person name="Thomas B.C."/>
            <person name="Singh A."/>
            <person name="Wilkins M.J."/>
            <person name="Karaoz U."/>
            <person name="Brodie E.L."/>
            <person name="Williams K.H."/>
            <person name="Hubbard S.S."/>
            <person name="Banfield J.F."/>
        </authorList>
    </citation>
    <scope>NUCLEOTIDE SEQUENCE [LARGE SCALE GENOMIC DNA]</scope>
</reference>
<gene>
    <name evidence="1" type="ORF">A3A02_03355</name>
</gene>
<comment type="caution">
    <text evidence="1">The sequence shown here is derived from an EMBL/GenBank/DDBJ whole genome shotgun (WGS) entry which is preliminary data.</text>
</comment>
<proteinExistence type="predicted"/>
<protein>
    <recommendedName>
        <fullName evidence="3">Nudix hydrolase domain-containing protein</fullName>
    </recommendedName>
</protein>
<dbReference type="EMBL" id="MHIM01000023">
    <property type="protein sequence ID" value="OGY52201.1"/>
    <property type="molecule type" value="Genomic_DNA"/>
</dbReference>
<organism evidence="1 2">
    <name type="scientific">Candidatus Buchananbacteria bacterium RIFCSPLOWO2_01_FULL_39_33</name>
    <dbReference type="NCBI Taxonomy" id="1797543"/>
    <lineage>
        <taxon>Bacteria</taxon>
        <taxon>Candidatus Buchananiibacteriota</taxon>
    </lineage>
</organism>
<accession>A0A1G1YIU7</accession>
<evidence type="ECO:0000313" key="1">
    <source>
        <dbReference type="EMBL" id="OGY52201.1"/>
    </source>
</evidence>
<dbReference type="AlphaFoldDB" id="A0A1G1YIU7"/>
<evidence type="ECO:0000313" key="2">
    <source>
        <dbReference type="Proteomes" id="UP000177376"/>
    </source>
</evidence>
<dbReference type="Proteomes" id="UP000177376">
    <property type="component" value="Unassembled WGS sequence"/>
</dbReference>
<evidence type="ECO:0008006" key="3">
    <source>
        <dbReference type="Google" id="ProtNLM"/>
    </source>
</evidence>
<name>A0A1G1YIU7_9BACT</name>